<dbReference type="InterPro" id="IPR011008">
    <property type="entry name" value="Dimeric_a/b-barrel"/>
</dbReference>
<name>A0A1S3JTW5_LINAN</name>
<evidence type="ECO:0000259" key="2">
    <source>
        <dbReference type="Pfam" id="PF07978"/>
    </source>
</evidence>
<dbReference type="PANTHER" id="PTHR21017:SF19">
    <property type="entry name" value="PROTEIN NIPSNAP HOMOLOG 3B"/>
    <property type="match status" value="1"/>
</dbReference>
<dbReference type="KEGG" id="lak:106175919"/>
<keyword evidence="3" id="KW-1185">Reference proteome</keyword>
<feature type="domain" description="NIPSNAP" evidence="2">
    <location>
        <begin position="56"/>
        <end position="137"/>
    </location>
</feature>
<dbReference type="Proteomes" id="UP000085678">
    <property type="component" value="Unplaced"/>
</dbReference>
<gene>
    <name evidence="4" type="primary">LOC106175919</name>
</gene>
<dbReference type="InParanoid" id="A0A1S3JTW5"/>
<evidence type="ECO:0000256" key="1">
    <source>
        <dbReference type="ARBA" id="ARBA00005291"/>
    </source>
</evidence>
<comment type="similarity">
    <text evidence="1">Belongs to the NipSnap family.</text>
</comment>
<dbReference type="AlphaFoldDB" id="A0A1S3JTW5"/>
<dbReference type="PANTHER" id="PTHR21017">
    <property type="entry name" value="NIPSNAP-RELATED"/>
    <property type="match status" value="1"/>
</dbReference>
<dbReference type="InterPro" id="IPR051557">
    <property type="entry name" value="NipSnap_domain"/>
</dbReference>
<dbReference type="Gene3D" id="3.30.70.100">
    <property type="match status" value="1"/>
</dbReference>
<sequence length="251" mass="28409">MCRHTAMMAARALAGILRSSSLKVHVDPLVIYGKTSTLRTLGVISSSRQYATDKVYEIRTYSLYPKDVKEFMAISEEKLHLRLRASKIIGYWTSEIGGMNQVFHIWEYDSLKHRAQVRAALASDPDWLSQYISRVISMWCKQDNLLTKAIAGPDGDLDQDKGNLYFLQRYNSNSSSMSNLTSELQSLQSGTNIKLAGGWSSILGPKDTAYLLWQCKDPDDFLVWQENSSEKVKVVPEHSQLLIPCPWSPLK</sequence>
<dbReference type="Pfam" id="PF07978">
    <property type="entry name" value="NIPSNAP"/>
    <property type="match status" value="1"/>
</dbReference>
<dbReference type="SUPFAM" id="SSF54909">
    <property type="entry name" value="Dimeric alpha+beta barrel"/>
    <property type="match status" value="2"/>
</dbReference>
<dbReference type="RefSeq" id="XP_013413541.1">
    <property type="nucleotide sequence ID" value="XM_013558087.1"/>
</dbReference>
<proteinExistence type="inferred from homology"/>
<organism evidence="3 4">
    <name type="scientific">Lingula anatina</name>
    <name type="common">Brachiopod</name>
    <name type="synonym">Lingula unguis</name>
    <dbReference type="NCBI Taxonomy" id="7574"/>
    <lineage>
        <taxon>Eukaryota</taxon>
        <taxon>Metazoa</taxon>
        <taxon>Spiralia</taxon>
        <taxon>Lophotrochozoa</taxon>
        <taxon>Brachiopoda</taxon>
        <taxon>Linguliformea</taxon>
        <taxon>Lingulata</taxon>
        <taxon>Lingulida</taxon>
        <taxon>Linguloidea</taxon>
        <taxon>Lingulidae</taxon>
        <taxon>Lingula</taxon>
    </lineage>
</organism>
<dbReference type="InterPro" id="IPR012577">
    <property type="entry name" value="NIPSNAP"/>
</dbReference>
<evidence type="ECO:0000313" key="4">
    <source>
        <dbReference type="RefSeq" id="XP_013413541.1"/>
    </source>
</evidence>
<dbReference type="STRING" id="7574.A0A1S3JTW5"/>
<evidence type="ECO:0000313" key="3">
    <source>
        <dbReference type="Proteomes" id="UP000085678"/>
    </source>
</evidence>
<accession>A0A1S3JTW5</accession>
<reference evidence="4" key="1">
    <citation type="submission" date="2025-08" db="UniProtKB">
        <authorList>
            <consortium name="RefSeq"/>
        </authorList>
    </citation>
    <scope>IDENTIFICATION</scope>
    <source>
        <tissue evidence="4">Gonads</tissue>
    </source>
</reference>
<dbReference type="GO" id="GO:0000423">
    <property type="term" value="P:mitophagy"/>
    <property type="evidence" value="ECO:0007669"/>
    <property type="project" value="UniProtKB-ARBA"/>
</dbReference>
<dbReference type="GeneID" id="106175919"/>
<dbReference type="GO" id="GO:0005739">
    <property type="term" value="C:mitochondrion"/>
    <property type="evidence" value="ECO:0007669"/>
    <property type="project" value="TreeGrafter"/>
</dbReference>
<protein>
    <submittedName>
        <fullName evidence="4">Protein NipSnap homolog 3A isoform X1</fullName>
    </submittedName>
</protein>
<dbReference type="OrthoDB" id="10262843at2759"/>